<dbReference type="InterPro" id="IPR054517">
    <property type="entry name" value="SPEF2_D5"/>
</dbReference>
<dbReference type="Pfam" id="PF22946">
    <property type="entry name" value="SPEF2_D5"/>
    <property type="match status" value="1"/>
</dbReference>
<evidence type="ECO:0000259" key="3">
    <source>
        <dbReference type="Pfam" id="PF24082"/>
    </source>
</evidence>
<evidence type="ECO:0000313" key="5">
    <source>
        <dbReference type="RefSeq" id="XP_017767840.1"/>
    </source>
</evidence>
<proteinExistence type="predicted"/>
<feature type="region of interest" description="Disordered" evidence="1">
    <location>
        <begin position="1185"/>
        <end position="1212"/>
    </location>
</feature>
<keyword evidence="4" id="KW-1185">Reference proteome</keyword>
<dbReference type="GeneID" id="108556305"/>
<dbReference type="InterPro" id="IPR052634">
    <property type="entry name" value="Sperm_flagellar-bone_growth"/>
</dbReference>
<feature type="domain" description="SPEF2 C-terminal" evidence="3">
    <location>
        <begin position="1341"/>
        <end position="1522"/>
    </location>
</feature>
<dbReference type="PANTHER" id="PTHR14919:SF0">
    <property type="entry name" value="SPERM FLAGELLAR PROTEIN 2"/>
    <property type="match status" value="1"/>
</dbReference>
<evidence type="ECO:0000256" key="1">
    <source>
        <dbReference type="SAM" id="MobiDB-lite"/>
    </source>
</evidence>
<dbReference type="Gene3D" id="3.40.50.300">
    <property type="entry name" value="P-loop containing nucleotide triphosphate hydrolases"/>
    <property type="match status" value="1"/>
</dbReference>
<dbReference type="RefSeq" id="XP_017767840.1">
    <property type="nucleotide sequence ID" value="XM_017912351.1"/>
</dbReference>
<accession>A0ABM1LZU0</accession>
<dbReference type="Pfam" id="PF24082">
    <property type="entry name" value="SPEF2_C"/>
    <property type="match status" value="1"/>
</dbReference>
<feature type="region of interest" description="Disordered" evidence="1">
    <location>
        <begin position="835"/>
        <end position="937"/>
    </location>
</feature>
<feature type="compositionally biased region" description="Basic and acidic residues" evidence="1">
    <location>
        <begin position="619"/>
        <end position="631"/>
    </location>
</feature>
<feature type="region of interest" description="Disordered" evidence="1">
    <location>
        <begin position="595"/>
        <end position="632"/>
    </location>
</feature>
<feature type="compositionally biased region" description="Basic residues" evidence="1">
    <location>
        <begin position="861"/>
        <end position="889"/>
    </location>
</feature>
<dbReference type="InterPro" id="IPR056199">
    <property type="entry name" value="SPEF2_C"/>
</dbReference>
<feature type="domain" description="CPC1/SPEF2" evidence="2">
    <location>
        <begin position="298"/>
        <end position="430"/>
    </location>
</feature>
<reference evidence="5" key="1">
    <citation type="submission" date="2025-08" db="UniProtKB">
        <authorList>
            <consortium name="RefSeq"/>
        </authorList>
    </citation>
    <scope>IDENTIFICATION</scope>
    <source>
        <tissue evidence="5">Whole Larva</tissue>
    </source>
</reference>
<dbReference type="PANTHER" id="PTHR14919">
    <property type="entry name" value="KPL2-RELATED"/>
    <property type="match status" value="1"/>
</dbReference>
<evidence type="ECO:0000259" key="2">
    <source>
        <dbReference type="Pfam" id="PF22946"/>
    </source>
</evidence>
<feature type="compositionally biased region" description="Acidic residues" evidence="1">
    <location>
        <begin position="918"/>
        <end position="928"/>
    </location>
</feature>
<gene>
    <name evidence="5" type="primary">LOC108556305</name>
</gene>
<sequence length="1736" mass="201873">MSEIIRVWFAKQLGVIFGPDSWDGLNASSLLARLLRSYDLVGEFEVEVVETGNPEALESTLQLFLETINNLGIEFTKEEYRQVIQGKGSAATKLFFELYLALYDKEKLHVITSRKINQYIDTSGTRFSIESVKDEKEEQDAAKFDNPLAEPILRSVDIIDWCKLKMDAFMERSALARKAYLEHVAKYRLEHSENLVKNISSALPEPPEPKLPTIAPSLNQTIDELLLEEEEAKNKGCLQNDPKVAKKIMNTIRKRRRKEEARKELKVRFQKFLLKELWDRILNEQDEYFKDDFTKKMLKQSMYEQQMTTKMLEVRQQKDLIAENKFKMMEFIRSEEQSQFHAQEELENQHVDAARMNYYEEKQRNLELHRRLYAEKIARKAKKHYEICKQAMDDLIDISLYQSTYKEYCGEELSRRRMNDLANLFIKQQPIFNILPNVSDIISHNPFEHEDAELILKYSLEIERQNALDDMSFEEYCNNYWPWELCNIEDVDMQPIDLGMSILGYIVHRMLLAKYPKKPPQPPPQIVKGSVAACVNGIQNVTYLPALEQLLSARRIKVIQMEDAMNFCLEQFKTEATEEYFDAVFVKDTKKAVQTSARTSKSSDTGTLKGGKRKSSNQKKPETRNFDEKESQTPVRFPCEELVLSASGELGRIAFEMLNLGNSPNDHLLCTMFLEYLKTLTGIDGWVLVNYPQTIEQAAILEEILTSLPVPPITEKMRDSIVDIVDFEDREMEGDVDKFEAKRHSKLVGNPKPIEIPFYETYLTAYIEMKSKDGSDLDEAYFECFKEPQHVDILNKFYEDQGCKYTLYYQHIDFDTVNYVEAHWNELTTVTSQAVKVGNKKENPNKKKKSKKSSPKSEKSKSKKDKKEKKEKKEKKSKGSSKSSKKSGKGKKDGKGKGGQVGPIETDEKETQIPEPPEVVEEPEEEPEPEPKPGESNWIYVNLDIPEQFEVALATLWENMESTYMTDFKLLFFRRRIVLDTLIPYIAFVYNNMQDFIKRPDDKQCYLRDFQVMYNNLDDDMRDDDEVKAELHVRIEEFREKLSQLCDKRMSESEAERQRIIAGNFFTTILFELVNIFVTFIQLEIDRCSDTLQFLIDYYTAMVTKMPSEERPLEKIKLKLIPLSAEENSADLQPYRDYIESLLVNVDEEQSGNLPFQEALQKNAILALNHVETLQTLTQKAHQKLQNSFNPKSKGKGGKKDNSTKSTKFVQPDQEVKDRAAELIDEFLYSFNGELARTDLRIKLIVFVFNRELVEYESRATGNFHRIFEEIKERYYREIESVEAACGVFASATEAETKIQPELVFDQDNFFVKINSLYFESPLPEVSPLADDEVDLDGEHFTLKQLSRITNILFDLAPDGQIAERSFVFLLQDLLTLNAEDGKEPFVPELWTKLHPHKTHAFSNQMFLDSEYIDWKDFILYNLNVGFPDGGELQRLRSDFCDLDPDRTELVYDYQFWTMLFWFDGILEEDNARCVKDLLIRLYKVDENRVNYTAMLLAFCKDEEPMNGLVRAIELSLGKPICCDYETGNRHYMGLVKVKLDLELEEMRREEDKADTARMAEEFVGVAADEAVHKCTSTYLEDLLEEEQTKIEDYTIEEISLVDESYEVIEATSNITCMEECSTRGSQSIFTNLEQGFEVSERMLYTLDFDTLMNVIAVALPWCSKMHNVDGSSLRERLALIYECSREPEFLHIYSHHFLANAELQELISKIYRFRIQRPVEVIKSLLETNNQTTQT</sequence>
<name>A0ABM1LZU0_NICVS</name>
<organism evidence="4 5">
    <name type="scientific">Nicrophorus vespilloides</name>
    <name type="common">Boreal carrion beetle</name>
    <dbReference type="NCBI Taxonomy" id="110193"/>
    <lineage>
        <taxon>Eukaryota</taxon>
        <taxon>Metazoa</taxon>
        <taxon>Ecdysozoa</taxon>
        <taxon>Arthropoda</taxon>
        <taxon>Hexapoda</taxon>
        <taxon>Insecta</taxon>
        <taxon>Pterygota</taxon>
        <taxon>Neoptera</taxon>
        <taxon>Endopterygota</taxon>
        <taxon>Coleoptera</taxon>
        <taxon>Polyphaga</taxon>
        <taxon>Staphyliniformia</taxon>
        <taxon>Silphidae</taxon>
        <taxon>Nicrophorinae</taxon>
        <taxon>Nicrophorus</taxon>
    </lineage>
</organism>
<dbReference type="InterPro" id="IPR027417">
    <property type="entry name" value="P-loop_NTPase"/>
</dbReference>
<evidence type="ECO:0000313" key="4">
    <source>
        <dbReference type="Proteomes" id="UP000695000"/>
    </source>
</evidence>
<protein>
    <submittedName>
        <fullName evidence="5">Sperm flagellar protein 2-like</fullName>
    </submittedName>
</protein>
<feature type="compositionally biased region" description="Polar residues" evidence="1">
    <location>
        <begin position="595"/>
        <end position="606"/>
    </location>
</feature>
<dbReference type="Proteomes" id="UP000695000">
    <property type="component" value="Unplaced"/>
</dbReference>